<evidence type="ECO:0000256" key="8">
    <source>
        <dbReference type="ARBA" id="ARBA00022741"/>
    </source>
</evidence>
<evidence type="ECO:0000313" key="17">
    <source>
        <dbReference type="Proteomes" id="UP001291623"/>
    </source>
</evidence>
<dbReference type="Gene3D" id="2.30.33.40">
    <property type="entry name" value="GroES chaperonin"/>
    <property type="match status" value="1"/>
</dbReference>
<dbReference type="PANTHER" id="PTHR23255">
    <property type="entry name" value="TRANSFORMING GROWTH FACTOR-BETA RECEPTOR TYPE I AND II"/>
    <property type="match status" value="1"/>
</dbReference>
<dbReference type="Gene3D" id="1.10.510.10">
    <property type="entry name" value="Transferase(Phosphotransferase) domain 1"/>
    <property type="match status" value="1"/>
</dbReference>
<evidence type="ECO:0000256" key="10">
    <source>
        <dbReference type="ARBA" id="ARBA00022840"/>
    </source>
</evidence>
<dbReference type="InterPro" id="IPR037124">
    <property type="entry name" value="Chaperonin_GroES_sf"/>
</dbReference>
<accession>A0AAE1UN91</accession>
<dbReference type="GO" id="GO:0071363">
    <property type="term" value="P:cellular response to growth factor stimulus"/>
    <property type="evidence" value="ECO:0007669"/>
    <property type="project" value="TreeGrafter"/>
</dbReference>
<evidence type="ECO:0000256" key="14">
    <source>
        <dbReference type="ARBA" id="ARBA00023186"/>
    </source>
</evidence>
<keyword evidence="9" id="KW-0418">Kinase</keyword>
<dbReference type="GO" id="GO:0043235">
    <property type="term" value="C:receptor complex"/>
    <property type="evidence" value="ECO:0007669"/>
    <property type="project" value="TreeGrafter"/>
</dbReference>
<evidence type="ECO:0000256" key="4">
    <source>
        <dbReference type="ARBA" id="ARBA00022527"/>
    </source>
</evidence>
<evidence type="ECO:0000256" key="12">
    <source>
        <dbReference type="ARBA" id="ARBA00023136"/>
    </source>
</evidence>
<dbReference type="CDD" id="cd00320">
    <property type="entry name" value="cpn10"/>
    <property type="match status" value="1"/>
</dbReference>
<evidence type="ECO:0000256" key="6">
    <source>
        <dbReference type="ARBA" id="ARBA00022692"/>
    </source>
</evidence>
<dbReference type="InterPro" id="IPR000333">
    <property type="entry name" value="TGFB_receptor"/>
</dbReference>
<evidence type="ECO:0000256" key="7">
    <source>
        <dbReference type="ARBA" id="ARBA00022729"/>
    </source>
</evidence>
<dbReference type="PANTHER" id="PTHR23255:SF71">
    <property type="entry name" value="RECEPTOR PROTEIN SERINE_THREONINE KINASE"/>
    <property type="match status" value="1"/>
</dbReference>
<feature type="domain" description="Protein kinase" evidence="15">
    <location>
        <begin position="12"/>
        <end position="176"/>
    </location>
</feature>
<dbReference type="GO" id="GO:0044183">
    <property type="term" value="F:protein folding chaperone"/>
    <property type="evidence" value="ECO:0007669"/>
    <property type="project" value="InterPro"/>
</dbReference>
<dbReference type="EC" id="2.7.11.30" evidence="3"/>
<dbReference type="PROSITE" id="PS50011">
    <property type="entry name" value="PROTEIN_KINASE_DOM"/>
    <property type="match status" value="1"/>
</dbReference>
<evidence type="ECO:0000256" key="2">
    <source>
        <dbReference type="ARBA" id="ARBA00009605"/>
    </source>
</evidence>
<dbReference type="InterPro" id="IPR020818">
    <property type="entry name" value="Chaperonin_GroES"/>
</dbReference>
<keyword evidence="12" id="KW-0472">Membrane</keyword>
<dbReference type="InterPro" id="IPR008271">
    <property type="entry name" value="Ser/Thr_kinase_AS"/>
</dbReference>
<keyword evidence="14" id="KW-0143">Chaperone</keyword>
<keyword evidence="6" id="KW-0812">Transmembrane</keyword>
<dbReference type="GO" id="GO:0005524">
    <property type="term" value="F:ATP binding"/>
    <property type="evidence" value="ECO:0007669"/>
    <property type="project" value="UniProtKB-KW"/>
</dbReference>
<dbReference type="AlphaFoldDB" id="A0AAE1UN91"/>
<dbReference type="SUPFAM" id="SSF56112">
    <property type="entry name" value="Protein kinase-like (PK-like)"/>
    <property type="match status" value="1"/>
</dbReference>
<evidence type="ECO:0000256" key="5">
    <source>
        <dbReference type="ARBA" id="ARBA00022679"/>
    </source>
</evidence>
<comment type="similarity">
    <text evidence="2">Belongs to the protein kinase superfamily. TKL Ser/Thr protein kinase family. TGFB receptor subfamily.</text>
</comment>
<keyword evidence="13" id="KW-0675">Receptor</keyword>
<evidence type="ECO:0000313" key="16">
    <source>
        <dbReference type="EMBL" id="KAK4337012.1"/>
    </source>
</evidence>
<evidence type="ECO:0000256" key="1">
    <source>
        <dbReference type="ARBA" id="ARBA00004479"/>
    </source>
</evidence>
<dbReference type="Proteomes" id="UP001291623">
    <property type="component" value="Unassembled WGS sequence"/>
</dbReference>
<dbReference type="Pfam" id="PF00069">
    <property type="entry name" value="Pkinase"/>
    <property type="match status" value="1"/>
</dbReference>
<evidence type="ECO:0000256" key="11">
    <source>
        <dbReference type="ARBA" id="ARBA00022989"/>
    </source>
</evidence>
<dbReference type="GO" id="GO:0005886">
    <property type="term" value="C:plasma membrane"/>
    <property type="evidence" value="ECO:0007669"/>
    <property type="project" value="TreeGrafter"/>
</dbReference>
<sequence length="176" mass="19184">MLPEQAQGKVSSGSVVAVGPGSLSKSGSLIPTSVNVGDKLSVSHKNIKNQYNQYSIWFIVHTKKNDAEMVSENPQDNVTNRLGKVKNSGIGTQLWLITDYHEKGSLFDYLTHNILNLEDLIKMAYSIVNGLAHLHMDIVGNTYIKPAIAHRDLKSKNILVKSDGSCAIADLGLAVR</sequence>
<evidence type="ECO:0000256" key="13">
    <source>
        <dbReference type="ARBA" id="ARBA00023170"/>
    </source>
</evidence>
<evidence type="ECO:0000259" key="15">
    <source>
        <dbReference type="PROSITE" id="PS50011"/>
    </source>
</evidence>
<dbReference type="InterPro" id="IPR000719">
    <property type="entry name" value="Prot_kinase_dom"/>
</dbReference>
<comment type="subcellular location">
    <subcellularLocation>
        <location evidence="1">Membrane</location>
        <topology evidence="1">Single-pass type I membrane protein</topology>
    </subcellularLocation>
</comment>
<name>A0AAE1UN91_9SOLA</name>
<comment type="caution">
    <text evidence="16">The sequence shown here is derived from an EMBL/GenBank/DDBJ whole genome shotgun (WGS) entry which is preliminary data.</text>
</comment>
<dbReference type="SUPFAM" id="SSF50129">
    <property type="entry name" value="GroES-like"/>
    <property type="match status" value="1"/>
</dbReference>
<proteinExistence type="inferred from homology"/>
<evidence type="ECO:0000256" key="9">
    <source>
        <dbReference type="ARBA" id="ARBA00022777"/>
    </source>
</evidence>
<protein>
    <recommendedName>
        <fullName evidence="3">receptor protein serine/threonine kinase</fullName>
        <ecNumber evidence="3">2.7.11.30</ecNumber>
    </recommendedName>
</protein>
<organism evidence="16 17">
    <name type="scientific">Anisodus tanguticus</name>
    <dbReference type="NCBI Taxonomy" id="243964"/>
    <lineage>
        <taxon>Eukaryota</taxon>
        <taxon>Viridiplantae</taxon>
        <taxon>Streptophyta</taxon>
        <taxon>Embryophyta</taxon>
        <taxon>Tracheophyta</taxon>
        <taxon>Spermatophyta</taxon>
        <taxon>Magnoliopsida</taxon>
        <taxon>eudicotyledons</taxon>
        <taxon>Gunneridae</taxon>
        <taxon>Pentapetalae</taxon>
        <taxon>asterids</taxon>
        <taxon>lamiids</taxon>
        <taxon>Solanales</taxon>
        <taxon>Solanaceae</taxon>
        <taxon>Solanoideae</taxon>
        <taxon>Hyoscyameae</taxon>
        <taxon>Anisodus</taxon>
    </lineage>
</organism>
<dbReference type="EMBL" id="JAVYJV010000064">
    <property type="protein sequence ID" value="KAK4337012.1"/>
    <property type="molecule type" value="Genomic_DNA"/>
</dbReference>
<keyword evidence="17" id="KW-1185">Reference proteome</keyword>
<keyword evidence="4" id="KW-0723">Serine/threonine-protein kinase</keyword>
<keyword evidence="7" id="KW-0732">Signal</keyword>
<dbReference type="Pfam" id="PF00166">
    <property type="entry name" value="Cpn10"/>
    <property type="match status" value="1"/>
</dbReference>
<evidence type="ECO:0000256" key="3">
    <source>
        <dbReference type="ARBA" id="ARBA00012401"/>
    </source>
</evidence>
<gene>
    <name evidence="16" type="ORF">RND71_043967</name>
</gene>
<keyword evidence="8" id="KW-0547">Nucleotide-binding</keyword>
<dbReference type="InterPro" id="IPR011032">
    <property type="entry name" value="GroES-like_sf"/>
</dbReference>
<dbReference type="InterPro" id="IPR011009">
    <property type="entry name" value="Kinase-like_dom_sf"/>
</dbReference>
<keyword evidence="5" id="KW-0808">Transferase</keyword>
<dbReference type="GO" id="GO:0004675">
    <property type="term" value="F:transmembrane receptor protein serine/threonine kinase activity"/>
    <property type="evidence" value="ECO:0007669"/>
    <property type="project" value="UniProtKB-EC"/>
</dbReference>
<reference evidence="16" key="1">
    <citation type="submission" date="2023-12" db="EMBL/GenBank/DDBJ databases">
        <title>Genome assembly of Anisodus tanguticus.</title>
        <authorList>
            <person name="Wang Y.-J."/>
        </authorList>
    </citation>
    <scope>NUCLEOTIDE SEQUENCE</scope>
    <source>
        <strain evidence="16">KB-2021</strain>
        <tissue evidence="16">Leaf</tissue>
    </source>
</reference>
<keyword evidence="11" id="KW-1133">Transmembrane helix</keyword>
<dbReference type="PROSITE" id="PS00108">
    <property type="entry name" value="PROTEIN_KINASE_ST"/>
    <property type="match status" value="1"/>
</dbReference>
<keyword evidence="10" id="KW-0067">ATP-binding</keyword>